<evidence type="ECO:0000313" key="1">
    <source>
        <dbReference type="EMBL" id="KAL3598982.1"/>
    </source>
</evidence>
<name>A0ACC4CM18_POPAL</name>
<evidence type="ECO:0000313" key="2">
    <source>
        <dbReference type="Proteomes" id="UP000309997"/>
    </source>
</evidence>
<gene>
    <name evidence="1" type="ORF">D5086_006900</name>
</gene>
<reference evidence="1 2" key="1">
    <citation type="journal article" date="2024" name="Plant Biotechnol. J.">
        <title>Genome and CRISPR/Cas9 system of a widespread forest tree (Populus alba) in the world.</title>
        <authorList>
            <person name="Liu Y.J."/>
            <person name="Jiang P.F."/>
            <person name="Han X.M."/>
            <person name="Li X.Y."/>
            <person name="Wang H.M."/>
            <person name="Wang Y.J."/>
            <person name="Wang X.X."/>
            <person name="Zeng Q.Y."/>
        </authorList>
    </citation>
    <scope>NUCLEOTIDE SEQUENCE [LARGE SCALE GENOMIC DNA]</scope>
    <source>
        <strain evidence="2">cv. PAL-ZL1</strain>
    </source>
</reference>
<dbReference type="EMBL" id="RCHU02000003">
    <property type="protein sequence ID" value="KAL3598982.1"/>
    <property type="molecule type" value="Genomic_DNA"/>
</dbReference>
<keyword evidence="2" id="KW-1185">Reference proteome</keyword>
<dbReference type="Proteomes" id="UP000309997">
    <property type="component" value="Unassembled WGS sequence"/>
</dbReference>
<protein>
    <submittedName>
        <fullName evidence="1">Uncharacterized protein</fullName>
    </submittedName>
</protein>
<sequence>MSRRRWQGLDSNRSWVSGKEFRFGGKLSKFTTFSILGQRFQNYLQWKNSPPSSTSWHCFGAVHESTKLSTWKKEASLQLSIGNDALLHLKNQEKSGAFAASASNAN</sequence>
<comment type="caution">
    <text evidence="1">The sequence shown here is derived from an EMBL/GenBank/DDBJ whole genome shotgun (WGS) entry which is preliminary data.</text>
</comment>
<accession>A0ACC4CM18</accession>
<organism evidence="1 2">
    <name type="scientific">Populus alba</name>
    <name type="common">White poplar</name>
    <dbReference type="NCBI Taxonomy" id="43335"/>
    <lineage>
        <taxon>Eukaryota</taxon>
        <taxon>Viridiplantae</taxon>
        <taxon>Streptophyta</taxon>
        <taxon>Embryophyta</taxon>
        <taxon>Tracheophyta</taxon>
        <taxon>Spermatophyta</taxon>
        <taxon>Magnoliopsida</taxon>
        <taxon>eudicotyledons</taxon>
        <taxon>Gunneridae</taxon>
        <taxon>Pentapetalae</taxon>
        <taxon>rosids</taxon>
        <taxon>fabids</taxon>
        <taxon>Malpighiales</taxon>
        <taxon>Salicaceae</taxon>
        <taxon>Saliceae</taxon>
        <taxon>Populus</taxon>
    </lineage>
</organism>
<proteinExistence type="predicted"/>